<dbReference type="CDD" id="cd07377">
    <property type="entry name" value="WHTH_GntR"/>
    <property type="match status" value="1"/>
</dbReference>
<dbReference type="AlphaFoldDB" id="D3FBL0"/>
<dbReference type="PANTHER" id="PTHR43537">
    <property type="entry name" value="TRANSCRIPTIONAL REGULATOR, GNTR FAMILY"/>
    <property type="match status" value="1"/>
</dbReference>
<gene>
    <name evidence="5" type="ordered locus">Cwoe_0946</name>
</gene>
<sequence>MAGLADLSPPGGDSLRVGRVAAPLREQVVDVLREAILDFRLKPGQRLIERELIEQIGVSRTTIREVLRQLAAEGLVTTIPQKGAVVVVPSPEEAAELYDVRLVLEAAAVERFVKNASPEHVRALRAAVDEMERVSGDGGDDVRAVLRANDEFYEVLLAGAGNRTFHTLLSGVQARVRVLRASSLSQPGRPAAAVAELRGIVEAIEAGDGERAARITADHLELAERAGLQAITAAGRIDA</sequence>
<evidence type="ECO:0000313" key="5">
    <source>
        <dbReference type="EMBL" id="ADB49379.1"/>
    </source>
</evidence>
<dbReference type="PROSITE" id="PS50949">
    <property type="entry name" value="HTH_GNTR"/>
    <property type="match status" value="1"/>
</dbReference>
<dbReference type="InterPro" id="IPR011711">
    <property type="entry name" value="GntR_C"/>
</dbReference>
<evidence type="ECO:0000256" key="1">
    <source>
        <dbReference type="ARBA" id="ARBA00023015"/>
    </source>
</evidence>
<dbReference type="InterPro" id="IPR000524">
    <property type="entry name" value="Tscrpt_reg_HTH_GntR"/>
</dbReference>
<evidence type="ECO:0000256" key="3">
    <source>
        <dbReference type="ARBA" id="ARBA00023163"/>
    </source>
</evidence>
<keyword evidence="2" id="KW-0238">DNA-binding</keyword>
<dbReference type="RefSeq" id="WP_012932432.1">
    <property type="nucleotide sequence ID" value="NC_013739.1"/>
</dbReference>
<name>D3FBL0_CONWI</name>
<dbReference type="GO" id="GO:0003677">
    <property type="term" value="F:DNA binding"/>
    <property type="evidence" value="ECO:0007669"/>
    <property type="project" value="UniProtKB-KW"/>
</dbReference>
<accession>D3FBL0</accession>
<reference evidence="6" key="2">
    <citation type="submission" date="2010-01" db="EMBL/GenBank/DDBJ databases">
        <title>The complete genome of Conexibacter woesei DSM 14684.</title>
        <authorList>
            <consortium name="US DOE Joint Genome Institute (JGI-PGF)"/>
            <person name="Lucas S."/>
            <person name="Copeland A."/>
            <person name="Lapidus A."/>
            <person name="Glavina del Rio T."/>
            <person name="Dalin E."/>
            <person name="Tice H."/>
            <person name="Bruce D."/>
            <person name="Goodwin L."/>
            <person name="Pitluck S."/>
            <person name="Kyrpides N."/>
            <person name="Mavromatis K."/>
            <person name="Ivanova N."/>
            <person name="Mikhailova N."/>
            <person name="Chertkov O."/>
            <person name="Brettin T."/>
            <person name="Detter J.C."/>
            <person name="Han C."/>
            <person name="Larimer F."/>
            <person name="Land M."/>
            <person name="Hauser L."/>
            <person name="Markowitz V."/>
            <person name="Cheng J.-F."/>
            <person name="Hugenholtz P."/>
            <person name="Woyke T."/>
            <person name="Wu D."/>
            <person name="Pukall R."/>
            <person name="Steenblock K."/>
            <person name="Schneider S."/>
            <person name="Klenk H.-P."/>
            <person name="Eisen J.A."/>
        </authorList>
    </citation>
    <scope>NUCLEOTIDE SEQUENCE [LARGE SCALE GENOMIC DNA]</scope>
    <source>
        <strain evidence="6">DSM 14684 / CIP 108061 / JCM 11494 / NBRC 100937 / ID131577</strain>
    </source>
</reference>
<reference evidence="5 6" key="1">
    <citation type="journal article" date="2010" name="Stand. Genomic Sci.">
        <title>Complete genome sequence of Conexibacter woesei type strain (ID131577).</title>
        <authorList>
            <person name="Pukall R."/>
            <person name="Lapidus A."/>
            <person name="Glavina Del Rio T."/>
            <person name="Copeland A."/>
            <person name="Tice H."/>
            <person name="Cheng J.-F."/>
            <person name="Lucas S."/>
            <person name="Chen F."/>
            <person name="Nolan M."/>
            <person name="Bruce D."/>
            <person name="Goodwin L."/>
            <person name="Pitluck S."/>
            <person name="Mavromatis K."/>
            <person name="Ivanova N."/>
            <person name="Ovchinnikova G."/>
            <person name="Pati A."/>
            <person name="Chen A."/>
            <person name="Palaniappan K."/>
            <person name="Land M."/>
            <person name="Hauser L."/>
            <person name="Chang Y.-J."/>
            <person name="Jeffries C.D."/>
            <person name="Chain P."/>
            <person name="Meincke L."/>
            <person name="Sims D."/>
            <person name="Brettin T."/>
            <person name="Detter J.C."/>
            <person name="Rohde M."/>
            <person name="Goeker M."/>
            <person name="Bristow J."/>
            <person name="Eisen J.A."/>
            <person name="Markowitz V."/>
            <person name="Kyrpides N.C."/>
            <person name="Klenk H.-P."/>
            <person name="Hugenholtz P."/>
        </authorList>
    </citation>
    <scope>NUCLEOTIDE SEQUENCE [LARGE SCALE GENOMIC DNA]</scope>
    <source>
        <strain evidence="6">DSM 14684 / CIP 108061 / JCM 11494 / NBRC 100937 / ID131577</strain>
    </source>
</reference>
<protein>
    <submittedName>
        <fullName evidence="5">Transcriptional regulator, GntR family</fullName>
    </submittedName>
</protein>
<feature type="domain" description="HTH gntR-type" evidence="4">
    <location>
        <begin position="22"/>
        <end position="89"/>
    </location>
</feature>
<evidence type="ECO:0000259" key="4">
    <source>
        <dbReference type="PROSITE" id="PS50949"/>
    </source>
</evidence>
<keyword evidence="3" id="KW-0804">Transcription</keyword>
<dbReference type="SMART" id="SM00895">
    <property type="entry name" value="FCD"/>
    <property type="match status" value="1"/>
</dbReference>
<keyword evidence="1" id="KW-0805">Transcription regulation</keyword>
<dbReference type="InterPro" id="IPR036390">
    <property type="entry name" value="WH_DNA-bd_sf"/>
</dbReference>
<dbReference type="SUPFAM" id="SSF46785">
    <property type="entry name" value="Winged helix' DNA-binding domain"/>
    <property type="match status" value="1"/>
</dbReference>
<dbReference type="PRINTS" id="PR00035">
    <property type="entry name" value="HTHGNTR"/>
</dbReference>
<dbReference type="eggNOG" id="COG1802">
    <property type="taxonomic scope" value="Bacteria"/>
</dbReference>
<dbReference type="EMBL" id="CP001854">
    <property type="protein sequence ID" value="ADB49379.1"/>
    <property type="molecule type" value="Genomic_DNA"/>
</dbReference>
<dbReference type="Pfam" id="PF07729">
    <property type="entry name" value="FCD"/>
    <property type="match status" value="1"/>
</dbReference>
<dbReference type="InterPro" id="IPR008920">
    <property type="entry name" value="TF_FadR/GntR_C"/>
</dbReference>
<dbReference type="KEGG" id="cwo:Cwoe_0946"/>
<dbReference type="PANTHER" id="PTHR43537:SF24">
    <property type="entry name" value="GLUCONATE OPERON TRANSCRIPTIONAL REPRESSOR"/>
    <property type="match status" value="1"/>
</dbReference>
<dbReference type="InterPro" id="IPR036388">
    <property type="entry name" value="WH-like_DNA-bd_sf"/>
</dbReference>
<dbReference type="STRING" id="469383.Cwoe_0946"/>
<dbReference type="Proteomes" id="UP000008229">
    <property type="component" value="Chromosome"/>
</dbReference>
<evidence type="ECO:0000256" key="2">
    <source>
        <dbReference type="ARBA" id="ARBA00023125"/>
    </source>
</evidence>
<dbReference type="GO" id="GO:0003700">
    <property type="term" value="F:DNA-binding transcription factor activity"/>
    <property type="evidence" value="ECO:0007669"/>
    <property type="project" value="InterPro"/>
</dbReference>
<dbReference type="Gene3D" id="1.10.10.10">
    <property type="entry name" value="Winged helix-like DNA-binding domain superfamily/Winged helix DNA-binding domain"/>
    <property type="match status" value="1"/>
</dbReference>
<organism evidence="5 6">
    <name type="scientific">Conexibacter woesei (strain DSM 14684 / CCUG 47730 / CIP 108061 / JCM 11494 / NBRC 100937 / ID131577)</name>
    <dbReference type="NCBI Taxonomy" id="469383"/>
    <lineage>
        <taxon>Bacteria</taxon>
        <taxon>Bacillati</taxon>
        <taxon>Actinomycetota</taxon>
        <taxon>Thermoleophilia</taxon>
        <taxon>Solirubrobacterales</taxon>
        <taxon>Conexibacteraceae</taxon>
        <taxon>Conexibacter</taxon>
    </lineage>
</organism>
<dbReference type="OrthoDB" id="8664638at2"/>
<keyword evidence="6" id="KW-1185">Reference proteome</keyword>
<dbReference type="HOGENOM" id="CLU_017584_5_1_11"/>
<proteinExistence type="predicted"/>
<dbReference type="SMART" id="SM00345">
    <property type="entry name" value="HTH_GNTR"/>
    <property type="match status" value="1"/>
</dbReference>
<evidence type="ECO:0000313" key="6">
    <source>
        <dbReference type="Proteomes" id="UP000008229"/>
    </source>
</evidence>
<dbReference type="SUPFAM" id="SSF48008">
    <property type="entry name" value="GntR ligand-binding domain-like"/>
    <property type="match status" value="1"/>
</dbReference>
<dbReference type="Gene3D" id="1.20.120.530">
    <property type="entry name" value="GntR ligand-binding domain-like"/>
    <property type="match status" value="1"/>
</dbReference>
<dbReference type="Pfam" id="PF00392">
    <property type="entry name" value="GntR"/>
    <property type="match status" value="1"/>
</dbReference>